<evidence type="ECO:0008006" key="3">
    <source>
        <dbReference type="Google" id="ProtNLM"/>
    </source>
</evidence>
<gene>
    <name evidence="2" type="ORF">OG549_36895</name>
</gene>
<dbReference type="AlphaFoldDB" id="A0AAU2VEK3"/>
<feature type="signal peptide" evidence="1">
    <location>
        <begin position="1"/>
        <end position="28"/>
    </location>
</feature>
<name>A0AAU2VEK3_9ACTN</name>
<feature type="chain" id="PRO_5043334430" description="Secreted protein" evidence="1">
    <location>
        <begin position="29"/>
        <end position="94"/>
    </location>
</feature>
<sequence>MNIRRSVPALGALAAAALLAVSAASAQADPGPEYSKVARVGGVLDDSGRCVRGPVYLTKAETEELGREMAYVAWTSADLPNTPGGQGCLLGESQ</sequence>
<keyword evidence="1" id="KW-0732">Signal</keyword>
<evidence type="ECO:0000313" key="2">
    <source>
        <dbReference type="EMBL" id="WTW65772.1"/>
    </source>
</evidence>
<organism evidence="2">
    <name type="scientific">Streptomyces sp. NBC_00003</name>
    <dbReference type="NCBI Taxonomy" id="2903608"/>
    <lineage>
        <taxon>Bacteria</taxon>
        <taxon>Bacillati</taxon>
        <taxon>Actinomycetota</taxon>
        <taxon>Actinomycetes</taxon>
        <taxon>Kitasatosporales</taxon>
        <taxon>Streptomycetaceae</taxon>
        <taxon>Streptomyces</taxon>
    </lineage>
</organism>
<reference evidence="2" key="1">
    <citation type="submission" date="2022-10" db="EMBL/GenBank/DDBJ databases">
        <title>The complete genomes of actinobacterial strains from the NBC collection.</title>
        <authorList>
            <person name="Joergensen T.S."/>
            <person name="Alvarez Arevalo M."/>
            <person name="Sterndorff E.B."/>
            <person name="Faurdal D."/>
            <person name="Vuksanovic O."/>
            <person name="Mourched A.-S."/>
            <person name="Charusanti P."/>
            <person name="Shaw S."/>
            <person name="Blin K."/>
            <person name="Weber T."/>
        </authorList>
    </citation>
    <scope>NUCLEOTIDE SEQUENCE</scope>
    <source>
        <strain evidence="2">NBC_00003</strain>
    </source>
</reference>
<protein>
    <recommendedName>
        <fullName evidence="3">Secreted protein</fullName>
    </recommendedName>
</protein>
<evidence type="ECO:0000256" key="1">
    <source>
        <dbReference type="SAM" id="SignalP"/>
    </source>
</evidence>
<proteinExistence type="predicted"/>
<accession>A0AAU2VEK3</accession>
<dbReference type="EMBL" id="CP108318">
    <property type="protein sequence ID" value="WTW65772.1"/>
    <property type="molecule type" value="Genomic_DNA"/>
</dbReference>